<dbReference type="FunFam" id="2.30.240.10:FF:000002">
    <property type="entry name" value="Uncharacterized protein At3g07460"/>
    <property type="match status" value="1"/>
</dbReference>
<accession>A0AAD2E1N8</accession>
<dbReference type="SUPFAM" id="SSF141562">
    <property type="entry name" value="At5g01610-like"/>
    <property type="match status" value="1"/>
</dbReference>
<dbReference type="Pfam" id="PF04398">
    <property type="entry name" value="DUF538"/>
    <property type="match status" value="1"/>
</dbReference>
<proteinExistence type="predicted"/>
<keyword evidence="1" id="KW-0732">Signal</keyword>
<feature type="chain" id="PRO_5041978084" description="Transmembrane protein" evidence="1">
    <location>
        <begin position="29"/>
        <end position="206"/>
    </location>
</feature>
<reference evidence="2" key="1">
    <citation type="submission" date="2023-05" db="EMBL/GenBank/DDBJ databases">
        <authorList>
            <person name="Huff M."/>
        </authorList>
    </citation>
    <scope>NUCLEOTIDE SEQUENCE</scope>
</reference>
<dbReference type="EMBL" id="OU503048">
    <property type="protein sequence ID" value="CAI9773889.1"/>
    <property type="molecule type" value="Genomic_DNA"/>
</dbReference>
<dbReference type="InterPro" id="IPR007493">
    <property type="entry name" value="DUF538"/>
</dbReference>
<dbReference type="PANTHER" id="PTHR31676">
    <property type="entry name" value="T31J12.3 PROTEIN-RELATED"/>
    <property type="match status" value="1"/>
</dbReference>
<organism evidence="2 3">
    <name type="scientific">Fraxinus pennsylvanica</name>
    <dbReference type="NCBI Taxonomy" id="56036"/>
    <lineage>
        <taxon>Eukaryota</taxon>
        <taxon>Viridiplantae</taxon>
        <taxon>Streptophyta</taxon>
        <taxon>Embryophyta</taxon>
        <taxon>Tracheophyta</taxon>
        <taxon>Spermatophyta</taxon>
        <taxon>Magnoliopsida</taxon>
        <taxon>eudicotyledons</taxon>
        <taxon>Gunneridae</taxon>
        <taxon>Pentapetalae</taxon>
        <taxon>asterids</taxon>
        <taxon>lamiids</taxon>
        <taxon>Lamiales</taxon>
        <taxon>Oleaceae</taxon>
        <taxon>Oleeae</taxon>
        <taxon>Fraxinus</taxon>
    </lineage>
</organism>
<dbReference type="AlphaFoldDB" id="A0AAD2E1N8"/>
<evidence type="ECO:0000313" key="3">
    <source>
        <dbReference type="Proteomes" id="UP000834106"/>
    </source>
</evidence>
<feature type="signal peptide" evidence="1">
    <location>
        <begin position="1"/>
        <end position="28"/>
    </location>
</feature>
<name>A0AAD2E1N8_9LAMI</name>
<dbReference type="Proteomes" id="UP000834106">
    <property type="component" value="Chromosome 13"/>
</dbReference>
<keyword evidence="3" id="KW-1185">Reference proteome</keyword>
<dbReference type="PANTHER" id="PTHR31676:SF197">
    <property type="entry name" value="DUF538 DOMAIN-CONTAINING PROTEIN"/>
    <property type="match status" value="1"/>
</dbReference>
<protein>
    <recommendedName>
        <fullName evidence="4">Transmembrane protein</fullName>
    </recommendedName>
</protein>
<evidence type="ECO:0000256" key="1">
    <source>
        <dbReference type="SAM" id="SignalP"/>
    </source>
</evidence>
<sequence length="206" mass="22855">MASVYQMIISLISTLLILLFLTTKSIYADSQSSSSSIYDILESHGLPMGLFPKGISDISFNPASGRLELHLLSPSPCDAKFETSVRNEYSIMGTLAYGHILNLSGVAAQELFLWLPMKGIHVDIPSSGFIYFDVGIVFKQFSLSYFETPKDCEVTAKGDQRNDIVTFNDHVQIAEVTDSVMEDSEYKCQKLVFSPWEPAKYATLLG</sequence>
<dbReference type="InterPro" id="IPR036758">
    <property type="entry name" value="At5g01610-like"/>
</dbReference>
<dbReference type="Gene3D" id="2.30.240.10">
    <property type="entry name" value="At5g01610-like"/>
    <property type="match status" value="1"/>
</dbReference>
<evidence type="ECO:0008006" key="4">
    <source>
        <dbReference type="Google" id="ProtNLM"/>
    </source>
</evidence>
<evidence type="ECO:0000313" key="2">
    <source>
        <dbReference type="EMBL" id="CAI9773889.1"/>
    </source>
</evidence>
<gene>
    <name evidence="2" type="ORF">FPE_LOCUS21319</name>
</gene>